<dbReference type="EMBL" id="KQ964277">
    <property type="protein sequence ID" value="KXJ85661.1"/>
    <property type="molecule type" value="Genomic_DNA"/>
</dbReference>
<feature type="region of interest" description="Disordered" evidence="1">
    <location>
        <begin position="141"/>
        <end position="190"/>
    </location>
</feature>
<protein>
    <submittedName>
        <fullName evidence="2">Uncharacterized protein</fullName>
    </submittedName>
</protein>
<name>A0A136IL14_9PEZI</name>
<dbReference type="OrthoDB" id="5238236at2759"/>
<evidence type="ECO:0000256" key="1">
    <source>
        <dbReference type="SAM" id="MobiDB-lite"/>
    </source>
</evidence>
<dbReference type="STRING" id="196109.A0A136IL14"/>
<sequence>MGQIEDEQVVSDKKQKAAAVAAVMGGQPAVPRGSHGKKGKAATAASADPKDRRITIDKSIETLALTLSAETIEFSFPLLHMHRWCWRLLRAVKDHCHLLLSELYAAQYIERENQLPFFETGVGRLISEKVMDEQLGLSVEFQDASGSDSHSESEGWETPDENEEREIRTRHKEAMRTRQQDGPKRRGGQS</sequence>
<accession>A0A136IL14</accession>
<keyword evidence="3" id="KW-1185">Reference proteome</keyword>
<feature type="compositionally biased region" description="Low complexity" evidence="1">
    <location>
        <begin position="24"/>
        <end position="33"/>
    </location>
</feature>
<evidence type="ECO:0000313" key="3">
    <source>
        <dbReference type="Proteomes" id="UP000070501"/>
    </source>
</evidence>
<organism evidence="2 3">
    <name type="scientific">Microdochium bolleyi</name>
    <dbReference type="NCBI Taxonomy" id="196109"/>
    <lineage>
        <taxon>Eukaryota</taxon>
        <taxon>Fungi</taxon>
        <taxon>Dikarya</taxon>
        <taxon>Ascomycota</taxon>
        <taxon>Pezizomycotina</taxon>
        <taxon>Sordariomycetes</taxon>
        <taxon>Xylariomycetidae</taxon>
        <taxon>Xylariales</taxon>
        <taxon>Microdochiaceae</taxon>
        <taxon>Microdochium</taxon>
    </lineage>
</organism>
<reference evidence="3" key="1">
    <citation type="submission" date="2016-02" db="EMBL/GenBank/DDBJ databases">
        <title>Draft genome sequence of Microdochium bolleyi, a fungal endophyte of beachgrass.</title>
        <authorList>
            <consortium name="DOE Joint Genome Institute"/>
            <person name="David A.S."/>
            <person name="May G."/>
            <person name="Haridas S."/>
            <person name="Lim J."/>
            <person name="Wang M."/>
            <person name="Labutti K."/>
            <person name="Lipzen A."/>
            <person name="Barry K."/>
            <person name="Grigoriev I.V."/>
        </authorList>
    </citation>
    <scope>NUCLEOTIDE SEQUENCE [LARGE SCALE GENOMIC DNA]</scope>
    <source>
        <strain evidence="3">J235TASD1</strain>
    </source>
</reference>
<proteinExistence type="predicted"/>
<dbReference type="InParanoid" id="A0A136IL14"/>
<gene>
    <name evidence="2" type="ORF">Micbo1qcDRAFT_209815</name>
</gene>
<dbReference type="Proteomes" id="UP000070501">
    <property type="component" value="Unassembled WGS sequence"/>
</dbReference>
<evidence type="ECO:0000313" key="2">
    <source>
        <dbReference type="EMBL" id="KXJ85661.1"/>
    </source>
</evidence>
<dbReference type="AlphaFoldDB" id="A0A136IL14"/>
<feature type="compositionally biased region" description="Basic and acidic residues" evidence="1">
    <location>
        <begin position="172"/>
        <end position="184"/>
    </location>
</feature>
<feature type="region of interest" description="Disordered" evidence="1">
    <location>
        <begin position="24"/>
        <end position="46"/>
    </location>
</feature>
<feature type="compositionally biased region" description="Acidic residues" evidence="1">
    <location>
        <begin position="154"/>
        <end position="164"/>
    </location>
</feature>